<dbReference type="AlphaFoldDB" id="A0A508T3T6"/>
<organism evidence="1 2">
    <name type="scientific">Bradyrhizobium ivorense</name>
    <dbReference type="NCBI Taxonomy" id="2511166"/>
    <lineage>
        <taxon>Bacteria</taxon>
        <taxon>Pseudomonadati</taxon>
        <taxon>Pseudomonadota</taxon>
        <taxon>Alphaproteobacteria</taxon>
        <taxon>Hyphomicrobiales</taxon>
        <taxon>Nitrobacteraceae</taxon>
        <taxon>Bradyrhizobium</taxon>
    </lineage>
</organism>
<dbReference type="Proteomes" id="UP000328092">
    <property type="component" value="Unassembled WGS sequence"/>
</dbReference>
<accession>A0A508T3T6</accession>
<sequence length="346" mass="37887">MEITALPFLMGQLASARQRAAVFLDNLDDIYATAARQDWVARWTDIGDSQYRLGDLKIRDCVADEAAEAWLCALTALEVARRLLDQDGTQAEDVSAKIAAVLQRFASSSDQKVERVEIACCDQPYVAAYFLRSGSPNSSGPTVICMSREGESASTMLGRLLPVVMGRGVSVLVLGHEDISTHYQTQVFLSSCLDYLSLRPEVDSRRIGVYGEGLSAVLATDFAASDERIAAAVCDGGLWKRARTLANIRWLTSNANTVNEANVLARRSHFVRRLRCPVLVVVGGCGTVSVSEAIELQAECLAARIDLELTMARIMRTPSGEIENFVSSDDSIFAWLEHKLTRNFVT</sequence>
<dbReference type="SUPFAM" id="SSF53474">
    <property type="entry name" value="alpha/beta-Hydrolases"/>
    <property type="match status" value="1"/>
</dbReference>
<dbReference type="RefSeq" id="WP_139859947.1">
    <property type="nucleotide sequence ID" value="NZ_CAADFC020000010.1"/>
</dbReference>
<name>A0A508T3T6_9BRAD</name>
<dbReference type="EMBL" id="CAADFC020000010">
    <property type="protein sequence ID" value="VIO70055.1"/>
    <property type="molecule type" value="Genomic_DNA"/>
</dbReference>
<proteinExistence type="predicted"/>
<evidence type="ECO:0000313" key="1">
    <source>
        <dbReference type="EMBL" id="VIO70055.1"/>
    </source>
</evidence>
<evidence type="ECO:0000313" key="2">
    <source>
        <dbReference type="Proteomes" id="UP000328092"/>
    </source>
</evidence>
<protein>
    <recommendedName>
        <fullName evidence="3">2,6-dihydroxypseudooxynicotine hydrolase</fullName>
    </recommendedName>
</protein>
<comment type="caution">
    <text evidence="1">The sequence shown here is derived from an EMBL/GenBank/DDBJ whole genome shotgun (WGS) entry which is preliminary data.</text>
</comment>
<reference evidence="1" key="1">
    <citation type="submission" date="2019-02" db="EMBL/GenBank/DDBJ databases">
        <authorList>
            <person name="Pothier F.J."/>
        </authorList>
    </citation>
    <scope>NUCLEOTIDE SEQUENCE</scope>
    <source>
        <strain evidence="1">CI-1B</strain>
    </source>
</reference>
<dbReference type="Gene3D" id="3.40.50.1820">
    <property type="entry name" value="alpha/beta hydrolase"/>
    <property type="match status" value="1"/>
</dbReference>
<evidence type="ECO:0008006" key="3">
    <source>
        <dbReference type="Google" id="ProtNLM"/>
    </source>
</evidence>
<keyword evidence="2" id="KW-1185">Reference proteome</keyword>
<gene>
    <name evidence="1" type="ORF">CI1B_29290</name>
</gene>
<dbReference type="InterPro" id="IPR029058">
    <property type="entry name" value="AB_hydrolase_fold"/>
</dbReference>
<dbReference type="OrthoDB" id="217645at2"/>